<dbReference type="Proteomes" id="UP000271031">
    <property type="component" value="Unassembled WGS sequence"/>
</dbReference>
<dbReference type="InterPro" id="IPR006175">
    <property type="entry name" value="YjgF/YER057c/UK114"/>
</dbReference>
<reference evidence="1 2" key="1">
    <citation type="submission" date="2018-10" db="EMBL/GenBank/DDBJ databases">
        <title>Phylogenomics of Brevibacillus.</title>
        <authorList>
            <person name="Dunlap C."/>
        </authorList>
    </citation>
    <scope>NUCLEOTIDE SEQUENCE [LARGE SCALE GENOMIC DNA]</scope>
    <source>
        <strain evidence="1 2">JCM 15716</strain>
    </source>
</reference>
<evidence type="ECO:0000313" key="2">
    <source>
        <dbReference type="Proteomes" id="UP000271031"/>
    </source>
</evidence>
<dbReference type="Gene3D" id="3.30.1330.40">
    <property type="entry name" value="RutC-like"/>
    <property type="match status" value="1"/>
</dbReference>
<dbReference type="Pfam" id="PF01042">
    <property type="entry name" value="Ribonuc_L-PSP"/>
    <property type="match status" value="1"/>
</dbReference>
<proteinExistence type="predicted"/>
<dbReference type="CDD" id="cd00448">
    <property type="entry name" value="YjgF_YER057c_UK114_family"/>
    <property type="match status" value="1"/>
</dbReference>
<dbReference type="EMBL" id="RHHQ01000012">
    <property type="protein sequence ID" value="RNB87098.1"/>
    <property type="molecule type" value="Genomic_DNA"/>
</dbReference>
<keyword evidence="2" id="KW-1185">Reference proteome</keyword>
<accession>A0A3M8DGH0</accession>
<sequence>MNVIRKNPETVAPPVGAYSHISIMPRDAELLVLSGQVGVDLDGHIPETVEEQFQNALANIKRILHSEGVTPEAVLKINIWFTEKPDRERYQAIWHDFHGGNPPSTTLGYVAALAQPALKVEVEAWAARG</sequence>
<dbReference type="PANTHER" id="PTHR43857">
    <property type="entry name" value="BLR7761 PROTEIN"/>
    <property type="match status" value="1"/>
</dbReference>
<organism evidence="1 2">
    <name type="scientific">Brevibacillus fluminis</name>
    <dbReference type="NCBI Taxonomy" id="511487"/>
    <lineage>
        <taxon>Bacteria</taxon>
        <taxon>Bacillati</taxon>
        <taxon>Bacillota</taxon>
        <taxon>Bacilli</taxon>
        <taxon>Bacillales</taxon>
        <taxon>Paenibacillaceae</taxon>
        <taxon>Brevibacillus</taxon>
    </lineage>
</organism>
<comment type="caution">
    <text evidence="1">The sequence shown here is derived from an EMBL/GenBank/DDBJ whole genome shotgun (WGS) entry which is preliminary data.</text>
</comment>
<dbReference type="SUPFAM" id="SSF55298">
    <property type="entry name" value="YjgF-like"/>
    <property type="match status" value="1"/>
</dbReference>
<dbReference type="AlphaFoldDB" id="A0A3M8DGH0"/>
<dbReference type="PANTHER" id="PTHR43857:SF1">
    <property type="entry name" value="YJGH FAMILY PROTEIN"/>
    <property type="match status" value="1"/>
</dbReference>
<dbReference type="InterPro" id="IPR035959">
    <property type="entry name" value="RutC-like_sf"/>
</dbReference>
<evidence type="ECO:0000313" key="1">
    <source>
        <dbReference type="EMBL" id="RNB87098.1"/>
    </source>
</evidence>
<gene>
    <name evidence="1" type="ORF">EDM56_15500</name>
</gene>
<dbReference type="OrthoDB" id="9795206at2"/>
<dbReference type="RefSeq" id="WP_122918797.1">
    <property type="nucleotide sequence ID" value="NZ_RHHQ01000012.1"/>
</dbReference>
<name>A0A3M8DGH0_9BACL</name>
<protein>
    <submittedName>
        <fullName evidence="1">RidA family protein</fullName>
    </submittedName>
</protein>